<dbReference type="GO" id="GO:0032981">
    <property type="term" value="P:mitochondrial respiratory chain complex I assembly"/>
    <property type="evidence" value="ECO:0007669"/>
    <property type="project" value="TreeGrafter"/>
</dbReference>
<reference evidence="8 9" key="1">
    <citation type="submission" date="2024-03" db="EMBL/GenBank/DDBJ databases">
        <title>The Acrasis kona genome and developmental transcriptomes reveal deep origins of eukaryotic multicellular pathways.</title>
        <authorList>
            <person name="Sheikh S."/>
            <person name="Fu C.-J."/>
            <person name="Brown M.W."/>
            <person name="Baldauf S.L."/>
        </authorList>
    </citation>
    <scope>NUCLEOTIDE SEQUENCE [LARGE SCALE GENOMIC DNA]</scope>
    <source>
        <strain evidence="8 9">ATCC MYA-3509</strain>
    </source>
</reference>
<evidence type="ECO:0000313" key="9">
    <source>
        <dbReference type="Proteomes" id="UP001431209"/>
    </source>
</evidence>
<comment type="function">
    <text evidence="7">Arginine methyltransferase involved in the assembly or stability of mitochondrial NADH:ubiquinone oxidoreductase complex (complex I).</text>
</comment>
<evidence type="ECO:0000256" key="5">
    <source>
        <dbReference type="ARBA" id="ARBA00023128"/>
    </source>
</evidence>
<evidence type="ECO:0000256" key="2">
    <source>
        <dbReference type="ARBA" id="ARBA00005891"/>
    </source>
</evidence>
<dbReference type="InterPro" id="IPR003788">
    <property type="entry name" value="NDUFAF7"/>
</dbReference>
<name>A0AAW2YQT8_9EUKA</name>
<gene>
    <name evidence="8" type="ORF">AKO1_007694</name>
</gene>
<evidence type="ECO:0000313" key="8">
    <source>
        <dbReference type="EMBL" id="KAL0479439.1"/>
    </source>
</evidence>
<dbReference type="Pfam" id="PF02636">
    <property type="entry name" value="Methyltransf_28"/>
    <property type="match status" value="1"/>
</dbReference>
<keyword evidence="3 7" id="KW-0489">Methyltransferase</keyword>
<dbReference type="Proteomes" id="UP001431209">
    <property type="component" value="Unassembled WGS sequence"/>
</dbReference>
<sequence>MLRATRHLRTIRCIPRYYSKNDPPVIEVVDVTPRIKVDDIVGSLKEINFSVDKSRLVQKTYEKDENIPEGKEEENGLTKHLKQRIKAAGPISMSTFMNEALVNSEHGYYRTGTDTQIFGRSGDFVTSPDVSKMFGEMITIWLTTILSKLDQKKPIHLVELGPGKGTLMKDILDVLHRVELTPDFLNVHLVEVSTGLREVQNEVLGSPVTKTEFGRVPIYWHDDLSTLPTDDSVVFLAHEFFDALPVFQFEKTERGWSEVLVDVDQSAEVPQHFHQVLAPGQSVPAKLLENQLSRFKQEVGTRAELAVYSLAFIQQISQIISERSGACLIVDYGTHEKSGFTCRGIYKHEFVNIFEKPGQVDLSVDVDWKEITNAVEDYSNGALMTAGPQSQKGFLTLLGIDSRCSSLLRRETSDEKCAKLLMSYERLVEQMGESYQALCIVPKNMFVVTKEIPGFELEQ</sequence>
<evidence type="ECO:0000256" key="3">
    <source>
        <dbReference type="ARBA" id="ARBA00022603"/>
    </source>
</evidence>
<dbReference type="AlphaFoldDB" id="A0AAW2YQT8"/>
<dbReference type="GO" id="GO:0032259">
    <property type="term" value="P:methylation"/>
    <property type="evidence" value="ECO:0007669"/>
    <property type="project" value="UniProtKB-KW"/>
</dbReference>
<evidence type="ECO:0000256" key="4">
    <source>
        <dbReference type="ARBA" id="ARBA00022679"/>
    </source>
</evidence>
<dbReference type="Gene3D" id="3.40.50.12710">
    <property type="match status" value="1"/>
</dbReference>
<comment type="similarity">
    <text evidence="2 7">Belongs to the NDUFAF7 family.</text>
</comment>
<comment type="catalytic activity">
    <reaction evidence="6 7">
        <text>L-arginyl-[protein] + 2 S-adenosyl-L-methionine = N(omega),N(omega)'-dimethyl-L-arginyl-[protein] + 2 S-adenosyl-L-homocysteine + 2 H(+)</text>
        <dbReference type="Rhea" id="RHEA:48108"/>
        <dbReference type="Rhea" id="RHEA-COMP:10532"/>
        <dbReference type="Rhea" id="RHEA-COMP:11992"/>
        <dbReference type="ChEBI" id="CHEBI:15378"/>
        <dbReference type="ChEBI" id="CHEBI:29965"/>
        <dbReference type="ChEBI" id="CHEBI:57856"/>
        <dbReference type="ChEBI" id="CHEBI:59789"/>
        <dbReference type="ChEBI" id="CHEBI:88221"/>
        <dbReference type="EC" id="2.1.1.320"/>
    </reaction>
</comment>
<dbReference type="EC" id="2.1.1.320" evidence="7"/>
<comment type="caution">
    <text evidence="8">The sequence shown here is derived from an EMBL/GenBank/DDBJ whole genome shotgun (WGS) entry which is preliminary data.</text>
</comment>
<dbReference type="GO" id="GO:0035243">
    <property type="term" value="F:protein-arginine omega-N symmetric methyltransferase activity"/>
    <property type="evidence" value="ECO:0007669"/>
    <property type="project" value="UniProtKB-EC"/>
</dbReference>
<evidence type="ECO:0000256" key="1">
    <source>
        <dbReference type="ARBA" id="ARBA00004173"/>
    </source>
</evidence>
<keyword evidence="4 7" id="KW-0808">Transferase</keyword>
<dbReference type="PANTHER" id="PTHR12049:SF7">
    <property type="entry name" value="PROTEIN ARGININE METHYLTRANSFERASE NDUFAF7, MITOCHONDRIAL"/>
    <property type="match status" value="1"/>
</dbReference>
<keyword evidence="9" id="KW-1185">Reference proteome</keyword>
<keyword evidence="5 7" id="KW-0496">Mitochondrion</keyword>
<comment type="subcellular location">
    <subcellularLocation>
        <location evidence="1 7">Mitochondrion</location>
    </subcellularLocation>
</comment>
<dbReference type="SUPFAM" id="SSF53335">
    <property type="entry name" value="S-adenosyl-L-methionine-dependent methyltransferases"/>
    <property type="match status" value="1"/>
</dbReference>
<dbReference type="PANTHER" id="PTHR12049">
    <property type="entry name" value="PROTEIN ARGININE METHYLTRANSFERASE NDUFAF7, MITOCHONDRIAL"/>
    <property type="match status" value="1"/>
</dbReference>
<dbReference type="InterPro" id="IPR038375">
    <property type="entry name" value="NDUFAF7_sf"/>
</dbReference>
<evidence type="ECO:0000256" key="6">
    <source>
        <dbReference type="ARBA" id="ARBA00048612"/>
    </source>
</evidence>
<protein>
    <recommendedName>
        <fullName evidence="7">Protein arginine methyltransferase NDUFAF7</fullName>
        <ecNumber evidence="7">2.1.1.320</ecNumber>
    </recommendedName>
</protein>
<evidence type="ECO:0000256" key="7">
    <source>
        <dbReference type="RuleBase" id="RU364114"/>
    </source>
</evidence>
<accession>A0AAW2YQT8</accession>
<dbReference type="InterPro" id="IPR029063">
    <property type="entry name" value="SAM-dependent_MTases_sf"/>
</dbReference>
<dbReference type="GO" id="GO:0005739">
    <property type="term" value="C:mitochondrion"/>
    <property type="evidence" value="ECO:0007669"/>
    <property type="project" value="UniProtKB-SubCell"/>
</dbReference>
<proteinExistence type="inferred from homology"/>
<organism evidence="8 9">
    <name type="scientific">Acrasis kona</name>
    <dbReference type="NCBI Taxonomy" id="1008807"/>
    <lineage>
        <taxon>Eukaryota</taxon>
        <taxon>Discoba</taxon>
        <taxon>Heterolobosea</taxon>
        <taxon>Tetramitia</taxon>
        <taxon>Eutetramitia</taxon>
        <taxon>Acrasidae</taxon>
        <taxon>Acrasis</taxon>
    </lineage>
</organism>
<dbReference type="EMBL" id="JAOPGA020000556">
    <property type="protein sequence ID" value="KAL0479439.1"/>
    <property type="molecule type" value="Genomic_DNA"/>
</dbReference>